<dbReference type="Gene3D" id="1.10.8.720">
    <property type="entry name" value="Region D6 of dynein motor"/>
    <property type="match status" value="1"/>
</dbReference>
<dbReference type="PANTHER" id="PTHR22878">
    <property type="entry name" value="DYNEIN HEAVY CHAIN 6, AXONEMAL-LIKE-RELATED"/>
    <property type="match status" value="1"/>
</dbReference>
<dbReference type="InterPro" id="IPR027417">
    <property type="entry name" value="P-loop_NTPase"/>
</dbReference>
<evidence type="ECO:0000313" key="5">
    <source>
        <dbReference type="Proteomes" id="UP000030747"/>
    </source>
</evidence>
<dbReference type="InterPro" id="IPR042219">
    <property type="entry name" value="AAA_lid_11_sf"/>
</dbReference>
<dbReference type="EMBL" id="HG675627">
    <property type="protein sequence ID" value="CDJ41463.1"/>
    <property type="molecule type" value="Genomic_DNA"/>
</dbReference>
<sequence>MRNTQPVWTSPEVWRNIVFLDTSIGGCFKGFAKEVANDEGEWRKVLERDEEFPSIMPQINGKDLGPFASLVALKAIRGSELRFGCQLYVQNVLGTRYMSPPQQDLSKALDDSSPLTPLIFILSPGSDPVGSIKVLADHCSLPEDQLHIISLGQGQSKAAQKLLEDAGEHGGWVCLQNCHLAETFMPSLQQSYERFQQKEMHHQFRIFMTSHPTNILPTSIVKQGIKIVTEPPTGLRDNILQTFTDLDNSGAEDIPDCPNYKRWLFSLALFHSIILERRKFGALGWNKAYEWTVFDFRVSQQSLYECACINEVGTLWDRIVFFTADIHYGGRVTDQMDQRLLKSLLKRCFAANNPESETADPALKGYVLPSDYCYKDIAEFAMCLPADPAPEILGLDPGAAVVYKEMQSNQLLDSLISAHREMQAHTGGNRDDSLISTISDILCKLPPDISSEKSNTTVFQLHENVQTGLSELSPLSDFLKGEIQCYNTLLTFIQVSLTQLLEALRGWIVMSEELDNLGQALYFQKVPRAWILSSYPSKLNLGAWLHDLSIRVSSTRQWAQNGPPSVFNIAAFYKPQSFFKATLRVVARKIKEPPSNLSLSAEFAHAEKLADVHAPADKGTRITGLSLQGAAWSLENKKLADAKPKVMFQDMPPILLVPKMSCVANEGKYKCPIYRTADRTACAEVITFLDLPTDDDPEKWIRRSVALLCETGQ</sequence>
<dbReference type="InterPro" id="IPR041658">
    <property type="entry name" value="AAA_lid_11"/>
</dbReference>
<name>U6KX20_EIMTE</name>
<dbReference type="GO" id="GO:0045505">
    <property type="term" value="F:dynein intermediate chain binding"/>
    <property type="evidence" value="ECO:0007669"/>
    <property type="project" value="InterPro"/>
</dbReference>
<evidence type="ECO:0000259" key="2">
    <source>
        <dbReference type="Pfam" id="PF18198"/>
    </source>
</evidence>
<dbReference type="VEuPathDB" id="ToxoDB:ETH2_1535100"/>
<dbReference type="InterPro" id="IPR041228">
    <property type="entry name" value="Dynein_C"/>
</dbReference>
<dbReference type="Proteomes" id="UP000030747">
    <property type="component" value="Unassembled WGS sequence"/>
</dbReference>
<dbReference type="RefSeq" id="XP_013232213.1">
    <property type="nucleotide sequence ID" value="XM_013376759.1"/>
</dbReference>
<dbReference type="Pfam" id="PF03028">
    <property type="entry name" value="Dynein_heavy"/>
    <property type="match status" value="1"/>
</dbReference>
<evidence type="ECO:0000259" key="1">
    <source>
        <dbReference type="Pfam" id="PF03028"/>
    </source>
</evidence>
<dbReference type="InterPro" id="IPR043160">
    <property type="entry name" value="Dynein_C_barrel"/>
</dbReference>
<dbReference type="OrthoDB" id="537704at2759"/>
<protein>
    <submittedName>
        <fullName evidence="4">Dynein heavy chain 3, axonemal, related</fullName>
    </submittedName>
</protein>
<proteinExistence type="predicted"/>
<dbReference type="VEuPathDB" id="ToxoDB:ETH_00034635"/>
<accession>U6KX20</accession>
<dbReference type="PANTHER" id="PTHR22878:SF68">
    <property type="entry name" value="DYNEIN HEAVY CHAIN 6, AXONEMAL-LIKE"/>
    <property type="match status" value="1"/>
</dbReference>
<feature type="domain" description="Dynein heavy chain AAA lid" evidence="2">
    <location>
        <begin position="261"/>
        <end position="398"/>
    </location>
</feature>
<dbReference type="Gene3D" id="1.20.1270.280">
    <property type="match status" value="1"/>
</dbReference>
<evidence type="ECO:0000259" key="3">
    <source>
        <dbReference type="Pfam" id="PF18199"/>
    </source>
</evidence>
<dbReference type="GO" id="GO:0030286">
    <property type="term" value="C:dynein complex"/>
    <property type="evidence" value="ECO:0007669"/>
    <property type="project" value="InterPro"/>
</dbReference>
<dbReference type="GO" id="GO:0051959">
    <property type="term" value="F:dynein light intermediate chain binding"/>
    <property type="evidence" value="ECO:0007669"/>
    <property type="project" value="InterPro"/>
</dbReference>
<dbReference type="InterPro" id="IPR026983">
    <property type="entry name" value="DHC"/>
</dbReference>
<feature type="domain" description="Dynein heavy chain C-terminal" evidence="3">
    <location>
        <begin position="406"/>
        <end position="709"/>
    </location>
</feature>
<dbReference type="InterPro" id="IPR004273">
    <property type="entry name" value="Dynein_heavy_D6_P-loop"/>
</dbReference>
<gene>
    <name evidence="4" type="ORF">ETH_00034635</name>
</gene>
<dbReference type="OMA" id="XITPAIT"/>
<dbReference type="GeneID" id="25255985"/>
<keyword evidence="5" id="KW-1185">Reference proteome</keyword>
<dbReference type="Pfam" id="PF18199">
    <property type="entry name" value="Dynein_C"/>
    <property type="match status" value="1"/>
</dbReference>
<dbReference type="GO" id="GO:0007018">
    <property type="term" value="P:microtubule-based movement"/>
    <property type="evidence" value="ECO:0007669"/>
    <property type="project" value="InterPro"/>
</dbReference>
<dbReference type="Pfam" id="PF18198">
    <property type="entry name" value="AAA_lid_11"/>
    <property type="match status" value="1"/>
</dbReference>
<feature type="domain" description="Dynein heavy chain region D6 P-loop" evidence="1">
    <location>
        <begin position="114"/>
        <end position="228"/>
    </location>
</feature>
<dbReference type="GO" id="GO:0008569">
    <property type="term" value="F:minus-end-directed microtubule motor activity"/>
    <property type="evidence" value="ECO:0007669"/>
    <property type="project" value="InterPro"/>
</dbReference>
<dbReference type="AlphaFoldDB" id="U6KX20"/>
<reference evidence="4" key="1">
    <citation type="submission" date="2013-10" db="EMBL/GenBank/DDBJ databases">
        <title>Genomic analysis of the causative agents of coccidiosis in chickens.</title>
        <authorList>
            <person name="Reid A.J."/>
            <person name="Blake D."/>
            <person name="Billington K."/>
            <person name="Browne H."/>
            <person name="Dunn M."/>
            <person name="Hung S."/>
            <person name="Kawahara F."/>
            <person name="Miranda-Saavedra D."/>
            <person name="Mourier T."/>
            <person name="Nagra H."/>
            <person name="Otto T.D."/>
            <person name="Rawlings N."/>
            <person name="Sanchez A."/>
            <person name="Sanders M."/>
            <person name="Subramaniam C."/>
            <person name="Tay Y."/>
            <person name="Dear P."/>
            <person name="Doerig C."/>
            <person name="Gruber A."/>
            <person name="Parkinson J."/>
            <person name="Shirley M."/>
            <person name="Wan K.L."/>
            <person name="Berriman M."/>
            <person name="Tomley F."/>
            <person name="Pain A."/>
        </authorList>
    </citation>
    <scope>NUCLEOTIDE SEQUENCE [LARGE SCALE GENOMIC DNA]</scope>
    <source>
        <strain evidence="4">Houghton</strain>
    </source>
</reference>
<organism evidence="4 5">
    <name type="scientific">Eimeria tenella</name>
    <name type="common">Coccidian parasite</name>
    <dbReference type="NCBI Taxonomy" id="5802"/>
    <lineage>
        <taxon>Eukaryota</taxon>
        <taxon>Sar</taxon>
        <taxon>Alveolata</taxon>
        <taxon>Apicomplexa</taxon>
        <taxon>Conoidasida</taxon>
        <taxon>Coccidia</taxon>
        <taxon>Eucoccidiorida</taxon>
        <taxon>Eimeriorina</taxon>
        <taxon>Eimeriidae</taxon>
        <taxon>Eimeria</taxon>
    </lineage>
</organism>
<dbReference type="Gene3D" id="3.10.490.20">
    <property type="match status" value="1"/>
</dbReference>
<dbReference type="FunFam" id="3.40.50.300:FF:000153">
    <property type="entry name" value="Dynein axonemal heavy chain 1"/>
    <property type="match status" value="1"/>
</dbReference>
<dbReference type="Gene3D" id="3.40.50.300">
    <property type="entry name" value="P-loop containing nucleotide triphosphate hydrolases"/>
    <property type="match status" value="1"/>
</dbReference>
<reference evidence="4" key="2">
    <citation type="submission" date="2013-10" db="EMBL/GenBank/DDBJ databases">
        <authorList>
            <person name="Aslett M."/>
        </authorList>
    </citation>
    <scope>NUCLEOTIDE SEQUENCE [LARGE SCALE GENOMIC DNA]</scope>
    <source>
        <strain evidence="4">Houghton</strain>
    </source>
</reference>
<evidence type="ECO:0000313" key="4">
    <source>
        <dbReference type="EMBL" id="CDJ41463.1"/>
    </source>
</evidence>